<sequence>MKDNSFLEDVKRLKAIADIGLLYANNDYDKERYLELQELSFRLLHKLSGHDKIMLSETFPLVKDYPTAKVDTRALILSGDKKILLVKEQNDGGWALPGGWAEIGFSPSETIVKECKEETGLDVEPQKLLAVFDKRKHPHPPESLYVFKLVFYCTALSTEFYKGFDVLDIGYFAIDDLPPLSEMRILKSQIEIVYQKMIMGDERVYFD</sequence>
<keyword evidence="5" id="KW-1185">Reference proteome</keyword>
<evidence type="ECO:0000256" key="2">
    <source>
        <dbReference type="ARBA" id="ARBA00022801"/>
    </source>
</evidence>
<name>A0A5B8UPJ1_9BACT</name>
<dbReference type="GO" id="GO:0016787">
    <property type="term" value="F:hydrolase activity"/>
    <property type="evidence" value="ECO:0007669"/>
    <property type="project" value="UniProtKB-KW"/>
</dbReference>
<dbReference type="Pfam" id="PF00293">
    <property type="entry name" value="NUDIX"/>
    <property type="match status" value="1"/>
</dbReference>
<dbReference type="Proteomes" id="UP000321204">
    <property type="component" value="Chromosome"/>
</dbReference>
<evidence type="ECO:0000259" key="3">
    <source>
        <dbReference type="PROSITE" id="PS51462"/>
    </source>
</evidence>
<evidence type="ECO:0000256" key="1">
    <source>
        <dbReference type="ARBA" id="ARBA00001946"/>
    </source>
</evidence>
<comment type="cofactor">
    <cofactor evidence="1">
        <name>Mg(2+)</name>
        <dbReference type="ChEBI" id="CHEBI:18420"/>
    </cofactor>
</comment>
<keyword evidence="2 4" id="KW-0378">Hydrolase</keyword>
<dbReference type="InterPro" id="IPR000086">
    <property type="entry name" value="NUDIX_hydrolase_dom"/>
</dbReference>
<dbReference type="PANTHER" id="PTHR43046:SF16">
    <property type="entry name" value="ADP-RIBOSE PYROPHOSPHATASE YJHB-RELATED"/>
    <property type="match status" value="1"/>
</dbReference>
<feature type="domain" description="Nudix hydrolase" evidence="3">
    <location>
        <begin position="67"/>
        <end position="199"/>
    </location>
</feature>
<dbReference type="Gene3D" id="6.10.250.1120">
    <property type="match status" value="1"/>
</dbReference>
<dbReference type="PROSITE" id="PS51462">
    <property type="entry name" value="NUDIX"/>
    <property type="match status" value="1"/>
</dbReference>
<dbReference type="PANTHER" id="PTHR43046">
    <property type="entry name" value="GDP-MANNOSE MANNOSYL HYDROLASE"/>
    <property type="match status" value="1"/>
</dbReference>
<reference evidence="4 5" key="1">
    <citation type="journal article" date="2015" name="Int. J. Syst. Evol. Microbiol.">
        <title>Flavisolibacter ginsenosidimutans sp. nov., with ginsenoside-converting activity isolated from soil used for cultivating ginseng.</title>
        <authorList>
            <person name="Zhao Y."/>
            <person name="Liu Q."/>
            <person name="Kang M.S."/>
            <person name="Jin F."/>
            <person name="Yu H."/>
            <person name="Im W.T."/>
        </authorList>
    </citation>
    <scope>NUCLEOTIDE SEQUENCE [LARGE SCALE GENOMIC DNA]</scope>
    <source>
        <strain evidence="4 5">Gsoil 636</strain>
    </source>
</reference>
<evidence type="ECO:0000313" key="4">
    <source>
        <dbReference type="EMBL" id="QEC58508.1"/>
    </source>
</evidence>
<gene>
    <name evidence="4" type="ORF">FSB75_10755</name>
</gene>
<dbReference type="Pfam" id="PF12535">
    <property type="entry name" value="Nudix_N"/>
    <property type="match status" value="1"/>
</dbReference>
<dbReference type="InterPro" id="IPR015797">
    <property type="entry name" value="NUDIX_hydrolase-like_dom_sf"/>
</dbReference>
<evidence type="ECO:0000313" key="5">
    <source>
        <dbReference type="Proteomes" id="UP000321204"/>
    </source>
</evidence>
<dbReference type="Gene3D" id="3.90.79.10">
    <property type="entry name" value="Nucleoside Triphosphate Pyrophosphohydrolase"/>
    <property type="match status" value="1"/>
</dbReference>
<dbReference type="EMBL" id="CP042433">
    <property type="protein sequence ID" value="QEC58508.1"/>
    <property type="molecule type" value="Genomic_DNA"/>
</dbReference>
<dbReference type="OrthoDB" id="9804442at2"/>
<dbReference type="SUPFAM" id="SSF55811">
    <property type="entry name" value="Nudix"/>
    <property type="match status" value="1"/>
</dbReference>
<dbReference type="KEGG" id="fgg:FSB75_10755"/>
<proteinExistence type="predicted"/>
<accession>A0A5B8UPJ1</accession>
<dbReference type="InterPro" id="IPR059176">
    <property type="entry name" value="UDP-X_N"/>
</dbReference>
<dbReference type="AlphaFoldDB" id="A0A5B8UPJ1"/>
<protein>
    <submittedName>
        <fullName evidence="4">NUDIX hydrolase</fullName>
    </submittedName>
</protein>
<organism evidence="4 5">
    <name type="scientific">Flavisolibacter ginsenosidimutans</name>
    <dbReference type="NCBI Taxonomy" id="661481"/>
    <lineage>
        <taxon>Bacteria</taxon>
        <taxon>Pseudomonadati</taxon>
        <taxon>Bacteroidota</taxon>
        <taxon>Chitinophagia</taxon>
        <taxon>Chitinophagales</taxon>
        <taxon>Chitinophagaceae</taxon>
        <taxon>Flavisolibacter</taxon>
    </lineage>
</organism>